<organism evidence="2 3">
    <name type="scientific">Nephila pilipes</name>
    <name type="common">Giant wood spider</name>
    <name type="synonym">Nephila maculata</name>
    <dbReference type="NCBI Taxonomy" id="299642"/>
    <lineage>
        <taxon>Eukaryota</taxon>
        <taxon>Metazoa</taxon>
        <taxon>Ecdysozoa</taxon>
        <taxon>Arthropoda</taxon>
        <taxon>Chelicerata</taxon>
        <taxon>Arachnida</taxon>
        <taxon>Araneae</taxon>
        <taxon>Araneomorphae</taxon>
        <taxon>Entelegynae</taxon>
        <taxon>Araneoidea</taxon>
        <taxon>Nephilidae</taxon>
        <taxon>Nephila</taxon>
    </lineage>
</organism>
<dbReference type="AlphaFoldDB" id="A0A8X6Q7Z4"/>
<feature type="region of interest" description="Disordered" evidence="1">
    <location>
        <begin position="1"/>
        <end position="31"/>
    </location>
</feature>
<dbReference type="OrthoDB" id="10309374at2759"/>
<evidence type="ECO:0000313" key="2">
    <source>
        <dbReference type="EMBL" id="GFU04040.1"/>
    </source>
</evidence>
<accession>A0A8X6Q7Z4</accession>
<protein>
    <submittedName>
        <fullName evidence="2">Uncharacterized protein</fullName>
    </submittedName>
</protein>
<dbReference type="Proteomes" id="UP000887013">
    <property type="component" value="Unassembled WGS sequence"/>
</dbReference>
<gene>
    <name evidence="2" type="primary">NCL1_04002</name>
    <name evidence="2" type="ORF">NPIL_493881</name>
</gene>
<sequence>MAVRSKWKKRRGFLKEEKKNKTQKPSIRYAAVDNTTSHESRLFLSHRSPATTPDRHHPSYHCCQASPRHPLRRQYSSAKLYSTEDIKEQEKRFVVKAKLQICFFEKLMVICASIYQYEDSILILV</sequence>
<evidence type="ECO:0000313" key="3">
    <source>
        <dbReference type="Proteomes" id="UP000887013"/>
    </source>
</evidence>
<keyword evidence="3" id="KW-1185">Reference proteome</keyword>
<name>A0A8X6Q7Z4_NEPPI</name>
<evidence type="ECO:0000256" key="1">
    <source>
        <dbReference type="SAM" id="MobiDB-lite"/>
    </source>
</evidence>
<comment type="caution">
    <text evidence="2">The sequence shown here is derived from an EMBL/GenBank/DDBJ whole genome shotgun (WGS) entry which is preliminary data.</text>
</comment>
<feature type="compositionally biased region" description="Basic residues" evidence="1">
    <location>
        <begin position="1"/>
        <end position="12"/>
    </location>
</feature>
<proteinExistence type="predicted"/>
<reference evidence="2" key="1">
    <citation type="submission" date="2020-08" db="EMBL/GenBank/DDBJ databases">
        <title>Multicomponent nature underlies the extraordinary mechanical properties of spider dragline silk.</title>
        <authorList>
            <person name="Kono N."/>
            <person name="Nakamura H."/>
            <person name="Mori M."/>
            <person name="Yoshida Y."/>
            <person name="Ohtoshi R."/>
            <person name="Malay A.D."/>
            <person name="Moran D.A.P."/>
            <person name="Tomita M."/>
            <person name="Numata K."/>
            <person name="Arakawa K."/>
        </authorList>
    </citation>
    <scope>NUCLEOTIDE SEQUENCE</scope>
</reference>
<dbReference type="EMBL" id="BMAW01027786">
    <property type="protein sequence ID" value="GFU04040.1"/>
    <property type="molecule type" value="Genomic_DNA"/>
</dbReference>